<feature type="domain" description="CBS" evidence="3">
    <location>
        <begin position="75"/>
        <end position="132"/>
    </location>
</feature>
<dbReference type="InterPro" id="IPR000644">
    <property type="entry name" value="CBS_dom"/>
</dbReference>
<sequence length="140" mass="14972">MSGETAKDLMSSGARCIEAHETLDRAAQMMRELGVGALPICGSDDRLKGIITDRDIVVKCVAAGKDPSKVTAGDMATGLVWVTADATAGDVLAKMEQHQIKRLPVIENSRIVGMISEADLAKHLPDDQLADFVHRVYAKA</sequence>
<dbReference type="InterPro" id="IPR046342">
    <property type="entry name" value="CBS_dom_sf"/>
</dbReference>
<dbReference type="EMBL" id="FOQY01000007">
    <property type="protein sequence ID" value="SFJ23096.1"/>
    <property type="molecule type" value="Genomic_DNA"/>
</dbReference>
<proteinExistence type="predicted"/>
<dbReference type="PROSITE" id="PS51371">
    <property type="entry name" value="CBS"/>
    <property type="match status" value="2"/>
</dbReference>
<evidence type="ECO:0000256" key="1">
    <source>
        <dbReference type="ARBA" id="ARBA00023122"/>
    </source>
</evidence>
<evidence type="ECO:0000259" key="3">
    <source>
        <dbReference type="PROSITE" id="PS51371"/>
    </source>
</evidence>
<dbReference type="Proteomes" id="UP000199111">
    <property type="component" value="Unassembled WGS sequence"/>
</dbReference>
<dbReference type="AlphaFoldDB" id="A0A1I3PQ35"/>
<dbReference type="SMART" id="SM00116">
    <property type="entry name" value="CBS"/>
    <property type="match status" value="2"/>
</dbReference>
<dbReference type="GeneID" id="96298396"/>
<dbReference type="SUPFAM" id="SSF54631">
    <property type="entry name" value="CBS-domain pair"/>
    <property type="match status" value="1"/>
</dbReference>
<dbReference type="PANTHER" id="PTHR43080">
    <property type="entry name" value="CBS DOMAIN-CONTAINING PROTEIN CBSX3, MITOCHONDRIAL"/>
    <property type="match status" value="1"/>
</dbReference>
<protein>
    <submittedName>
        <fullName evidence="4">CBS domain-containing protein</fullName>
    </submittedName>
</protein>
<evidence type="ECO:0000313" key="5">
    <source>
        <dbReference type="Proteomes" id="UP000199111"/>
    </source>
</evidence>
<dbReference type="Pfam" id="PF00571">
    <property type="entry name" value="CBS"/>
    <property type="match status" value="2"/>
</dbReference>
<evidence type="ECO:0000313" key="4">
    <source>
        <dbReference type="EMBL" id="SFJ23096.1"/>
    </source>
</evidence>
<reference evidence="5" key="1">
    <citation type="submission" date="2016-10" db="EMBL/GenBank/DDBJ databases">
        <authorList>
            <person name="Varghese N."/>
            <person name="Submissions S."/>
        </authorList>
    </citation>
    <scope>NUCLEOTIDE SEQUENCE [LARGE SCALE GENOMIC DNA]</scope>
    <source>
        <strain evidence="5">CGMCC 4.2126</strain>
    </source>
</reference>
<keyword evidence="1 2" id="KW-0129">CBS domain</keyword>
<dbReference type="InterPro" id="IPR051257">
    <property type="entry name" value="Diverse_CBS-Domain"/>
</dbReference>
<name>A0A1I3PQ35_9ACTN</name>
<accession>A0A1I3PQ35</accession>
<gene>
    <name evidence="4" type="ORF">SAMN05216275_107149</name>
</gene>
<dbReference type="CDD" id="cd04622">
    <property type="entry name" value="CBS_pair_HRP1_like"/>
    <property type="match status" value="1"/>
</dbReference>
<dbReference type="Gene3D" id="3.10.580.10">
    <property type="entry name" value="CBS-domain"/>
    <property type="match status" value="1"/>
</dbReference>
<organism evidence="4 5">
    <name type="scientific">Streptosporangium canum</name>
    <dbReference type="NCBI Taxonomy" id="324952"/>
    <lineage>
        <taxon>Bacteria</taxon>
        <taxon>Bacillati</taxon>
        <taxon>Actinomycetota</taxon>
        <taxon>Actinomycetes</taxon>
        <taxon>Streptosporangiales</taxon>
        <taxon>Streptosporangiaceae</taxon>
        <taxon>Streptosporangium</taxon>
    </lineage>
</organism>
<dbReference type="RefSeq" id="WP_093887275.1">
    <property type="nucleotide sequence ID" value="NZ_FOQY01000007.1"/>
</dbReference>
<dbReference type="PANTHER" id="PTHR43080:SF2">
    <property type="entry name" value="CBS DOMAIN-CONTAINING PROTEIN"/>
    <property type="match status" value="1"/>
</dbReference>
<feature type="domain" description="CBS" evidence="3">
    <location>
        <begin position="10"/>
        <end position="68"/>
    </location>
</feature>
<keyword evidence="5" id="KW-1185">Reference proteome</keyword>
<evidence type="ECO:0000256" key="2">
    <source>
        <dbReference type="PROSITE-ProRule" id="PRU00703"/>
    </source>
</evidence>